<keyword evidence="3 6" id="KW-0560">Oxidoreductase</keyword>
<organism evidence="6 7">
    <name type="scientific">Telmatocola sphagniphila</name>
    <dbReference type="NCBI Taxonomy" id="1123043"/>
    <lineage>
        <taxon>Bacteria</taxon>
        <taxon>Pseudomonadati</taxon>
        <taxon>Planctomycetota</taxon>
        <taxon>Planctomycetia</taxon>
        <taxon>Gemmatales</taxon>
        <taxon>Gemmataceae</taxon>
    </lineage>
</organism>
<dbReference type="Gene3D" id="3.50.50.60">
    <property type="entry name" value="FAD/NAD(P)-binding domain"/>
    <property type="match status" value="1"/>
</dbReference>
<dbReference type="NCBIfam" id="TIGR03467">
    <property type="entry name" value="HpnE"/>
    <property type="match status" value="1"/>
</dbReference>
<comment type="cofactor">
    <cofactor evidence="1">
        <name>FAD</name>
        <dbReference type="ChEBI" id="CHEBI:57692"/>
    </cofactor>
</comment>
<dbReference type="Gene3D" id="1.10.600.10">
    <property type="entry name" value="Farnesyl Diphosphate Synthase"/>
    <property type="match status" value="1"/>
</dbReference>
<dbReference type="InterPro" id="IPR044843">
    <property type="entry name" value="Trans_IPPS_bact-type"/>
</dbReference>
<feature type="binding site" evidence="4">
    <location>
        <position position="498"/>
    </location>
    <ligand>
        <name>FAD</name>
        <dbReference type="ChEBI" id="CHEBI:57692"/>
    </ligand>
</feature>
<dbReference type="GO" id="GO:0051996">
    <property type="term" value="F:squalene synthase [NAD(P)H] activity"/>
    <property type="evidence" value="ECO:0007669"/>
    <property type="project" value="InterPro"/>
</dbReference>
<keyword evidence="2" id="KW-0808">Transferase</keyword>
<evidence type="ECO:0000259" key="5">
    <source>
        <dbReference type="Pfam" id="PF01593"/>
    </source>
</evidence>
<dbReference type="InterPro" id="IPR019845">
    <property type="entry name" value="Squalene/phytoene_synthase_CS"/>
</dbReference>
<evidence type="ECO:0000313" key="7">
    <source>
        <dbReference type="Proteomes" id="UP000676194"/>
    </source>
</evidence>
<dbReference type="EC" id="1.17.8.1" evidence="6"/>
<dbReference type="Pfam" id="PF00494">
    <property type="entry name" value="SQS_PSY"/>
    <property type="match status" value="1"/>
</dbReference>
<dbReference type="SFLD" id="SFLDG01018">
    <property type="entry name" value="Squalene/Phytoene_Synthase_Lik"/>
    <property type="match status" value="1"/>
</dbReference>
<evidence type="ECO:0000256" key="4">
    <source>
        <dbReference type="PIRSR" id="PIRSR601613-1"/>
    </source>
</evidence>
<dbReference type="InterPro" id="IPR001613">
    <property type="entry name" value="Flavin_amine_oxidase"/>
</dbReference>
<dbReference type="SUPFAM" id="SSF48576">
    <property type="entry name" value="Terpenoid synthases"/>
    <property type="match status" value="1"/>
</dbReference>
<dbReference type="InterPro" id="IPR036188">
    <property type="entry name" value="FAD/NAD-bd_sf"/>
</dbReference>
<evidence type="ECO:0000256" key="1">
    <source>
        <dbReference type="ARBA" id="ARBA00001974"/>
    </source>
</evidence>
<dbReference type="PRINTS" id="PR00757">
    <property type="entry name" value="AMINEOXDASEF"/>
</dbReference>
<dbReference type="GO" id="GO:0004311">
    <property type="term" value="F:geranylgeranyl diphosphate synthase activity"/>
    <property type="evidence" value="ECO:0007669"/>
    <property type="project" value="InterPro"/>
</dbReference>
<keyword evidence="7" id="KW-1185">Reference proteome</keyword>
<dbReference type="KEGG" id="tsph:KIH39_16210"/>
<accession>A0A8E6B4J7</accession>
<dbReference type="GO" id="GO:0016491">
    <property type="term" value="F:oxidoreductase activity"/>
    <property type="evidence" value="ECO:0007669"/>
    <property type="project" value="UniProtKB-KW"/>
</dbReference>
<dbReference type="InterPro" id="IPR002060">
    <property type="entry name" value="Squ/phyt_synthse"/>
</dbReference>
<evidence type="ECO:0000256" key="2">
    <source>
        <dbReference type="ARBA" id="ARBA00022679"/>
    </source>
</evidence>
<dbReference type="AlphaFoldDB" id="A0A8E6B4J7"/>
<feature type="domain" description="Amine oxidase" evidence="5">
    <location>
        <begin position="278"/>
        <end position="700"/>
    </location>
</feature>
<dbReference type="InterPro" id="IPR017830">
    <property type="entry name" value="SQase_HpnE"/>
</dbReference>
<dbReference type="GO" id="GO:0016117">
    <property type="term" value="P:carotenoid biosynthetic process"/>
    <property type="evidence" value="ECO:0007669"/>
    <property type="project" value="UniProtKB-ARBA"/>
</dbReference>
<dbReference type="SUPFAM" id="SSF51905">
    <property type="entry name" value="FAD/NAD(P)-binding domain"/>
    <property type="match status" value="1"/>
</dbReference>
<evidence type="ECO:0000256" key="3">
    <source>
        <dbReference type="ARBA" id="ARBA00023002"/>
    </source>
</evidence>
<dbReference type="InterPro" id="IPR033904">
    <property type="entry name" value="Trans_IPPS_HH"/>
</dbReference>
<dbReference type="PANTHER" id="PTHR31480">
    <property type="entry name" value="BIFUNCTIONAL LYCOPENE CYCLASE/PHYTOENE SYNTHASE"/>
    <property type="match status" value="1"/>
</dbReference>
<protein>
    <submittedName>
        <fullName evidence="6">Hydroxysqualene dehydroxylase HpnE</fullName>
        <ecNumber evidence="6">1.17.8.1</ecNumber>
    </submittedName>
</protein>
<dbReference type="EMBL" id="CP074694">
    <property type="protein sequence ID" value="QVL30393.1"/>
    <property type="molecule type" value="Genomic_DNA"/>
</dbReference>
<gene>
    <name evidence="6" type="primary">hpnE</name>
    <name evidence="6" type="ORF">KIH39_16210</name>
</gene>
<dbReference type="SFLD" id="SFLDS00005">
    <property type="entry name" value="Isoprenoid_Synthase_Type_I"/>
    <property type="match status" value="1"/>
</dbReference>
<proteinExistence type="predicted"/>
<dbReference type="PROSITE" id="PS01044">
    <property type="entry name" value="SQUALEN_PHYTOEN_SYN_1"/>
    <property type="match status" value="1"/>
</dbReference>
<evidence type="ECO:0000313" key="6">
    <source>
        <dbReference type="EMBL" id="QVL30393.1"/>
    </source>
</evidence>
<name>A0A8E6B4J7_9BACT</name>
<reference evidence="6" key="1">
    <citation type="submission" date="2021-05" db="EMBL/GenBank/DDBJ databases">
        <title>Complete genome sequence of the cellulolytic planctomycete Telmatocola sphagniphila SP2T and characterization of the first cellulase from planctomycetes.</title>
        <authorList>
            <person name="Rakitin A.L."/>
            <person name="Beletsky A.V."/>
            <person name="Naumoff D.G."/>
            <person name="Kulichevskaya I.S."/>
            <person name="Mardanov A.V."/>
            <person name="Ravin N.V."/>
            <person name="Dedysh S.N."/>
        </authorList>
    </citation>
    <scope>NUCLEOTIDE SEQUENCE</scope>
    <source>
        <strain evidence="6">SP2T</strain>
    </source>
</reference>
<dbReference type="CDD" id="cd00683">
    <property type="entry name" value="Trans_IPPS_HH"/>
    <property type="match status" value="1"/>
</dbReference>
<sequence length="703" mass="79468">MVQQARSNFGFAFLILPRSQRRAMHAIYAFMRITDDIGDDSVTAEKELSLNLWEQQFESMLRGEYHHPIHPALHDTLKRYPGIDPQWFREVFAGVQSDLAPKSYSSLQELNQYCYQVAGVVGLICLPIWGCASRFAYPLAIAAGQAFQLTNILRDRDEDQRNQRVYFDPSRIALADLETQIEEDYRKALGLLPLLPLPGRAIFEVMWNTYHSIFLKLKSRNFEPGSRPRISKTRKLAIFARALPTRLGWSIVVPKAQKKDLLKHPPQPKSVLVLGGGLAGLSAAVKLASSGHQVTLLESKNRLGGRAGSFQDAISGQKIDACQHVTLGCCTAFAEYCRITGTEELLEKQSELYFQASDRRVDIFSGDALPAPFHLGRAFLRLRFLTALEKIQVAYGLSHLVRKSAQQDPPFLPWLKAHYQSPRTIERFWNVVLVSALNMRVEEVGLKYARKVFREAFWVNREGLNISLPKTSLDSLYGETLRHWFDRHSVRLELNAGVQQISFDRYHRATSVTLHDGRQFAADAIISALPFERLLDLLPHELVGNQMSSDLAKLEFSPITSVHLWFDQSILQRPHVALVDCLGQWIFNRGESSPGEYYLQVVISASNRTFPGKSNDEIKSAIQEELKRLYPLTERARLLRSRVVTERRATFAPVPGVDRLRPGQDIGFKNFFLAGDYTQTGWPATMEGAVRSGFLAAARVASS</sequence>
<dbReference type="InterPro" id="IPR002937">
    <property type="entry name" value="Amino_oxidase"/>
</dbReference>
<dbReference type="InterPro" id="IPR008949">
    <property type="entry name" value="Isoprenoid_synthase_dom_sf"/>
</dbReference>
<dbReference type="Pfam" id="PF01593">
    <property type="entry name" value="Amino_oxidase"/>
    <property type="match status" value="1"/>
</dbReference>
<dbReference type="Proteomes" id="UP000676194">
    <property type="component" value="Chromosome"/>
</dbReference>
<dbReference type="SFLD" id="SFLDG01212">
    <property type="entry name" value="Phytoene_synthase_like"/>
    <property type="match status" value="1"/>
</dbReference>